<dbReference type="AlphaFoldDB" id="A0A158R2R3"/>
<evidence type="ECO:0000313" key="3">
    <source>
        <dbReference type="WBParaSite" id="NBR_0001661901-mRNA-1"/>
    </source>
</evidence>
<dbReference type="WBParaSite" id="NBR_0001661901-mRNA-1">
    <property type="protein sequence ID" value="NBR_0001661901-mRNA-1"/>
    <property type="gene ID" value="NBR_0001661901"/>
</dbReference>
<evidence type="ECO:0000313" key="2">
    <source>
        <dbReference type="Proteomes" id="UP000271162"/>
    </source>
</evidence>
<accession>A0A158R2R3</accession>
<evidence type="ECO:0000313" key="1">
    <source>
        <dbReference type="EMBL" id="VDL80214.1"/>
    </source>
</evidence>
<dbReference type="Proteomes" id="UP000271162">
    <property type="component" value="Unassembled WGS sequence"/>
</dbReference>
<reference evidence="1 2" key="2">
    <citation type="submission" date="2018-11" db="EMBL/GenBank/DDBJ databases">
        <authorList>
            <consortium name="Pathogen Informatics"/>
        </authorList>
    </citation>
    <scope>NUCLEOTIDE SEQUENCE [LARGE SCALE GENOMIC DNA]</scope>
</reference>
<sequence length="99" mass="11080">MLIASRHDSFQPEPIRRRRLAIVTEGDSNFAAAAQPYSISGAFWRLLTMALSPPARAGQRFGDLETATIFQEEIPLWFTQLSEQGGRKKPTGEVMDVDE</sequence>
<protein>
    <submittedName>
        <fullName evidence="3">Transposase</fullName>
    </submittedName>
</protein>
<name>A0A158R2R3_NIPBR</name>
<dbReference type="EMBL" id="UYSL01022291">
    <property type="protein sequence ID" value="VDL80214.1"/>
    <property type="molecule type" value="Genomic_DNA"/>
</dbReference>
<proteinExistence type="predicted"/>
<organism evidence="3">
    <name type="scientific">Nippostrongylus brasiliensis</name>
    <name type="common">Rat hookworm</name>
    <dbReference type="NCBI Taxonomy" id="27835"/>
    <lineage>
        <taxon>Eukaryota</taxon>
        <taxon>Metazoa</taxon>
        <taxon>Ecdysozoa</taxon>
        <taxon>Nematoda</taxon>
        <taxon>Chromadorea</taxon>
        <taxon>Rhabditida</taxon>
        <taxon>Rhabditina</taxon>
        <taxon>Rhabditomorpha</taxon>
        <taxon>Strongyloidea</taxon>
        <taxon>Heligmosomidae</taxon>
        <taxon>Nippostrongylus</taxon>
    </lineage>
</organism>
<gene>
    <name evidence="1" type="ORF">NBR_LOCUS16619</name>
</gene>
<reference evidence="3" key="1">
    <citation type="submission" date="2016-04" db="UniProtKB">
        <authorList>
            <consortium name="WormBaseParasite"/>
        </authorList>
    </citation>
    <scope>IDENTIFICATION</scope>
</reference>
<keyword evidence="2" id="KW-1185">Reference proteome</keyword>